<evidence type="ECO:0000313" key="5">
    <source>
        <dbReference type="Proteomes" id="UP000824176"/>
    </source>
</evidence>
<dbReference type="InterPro" id="IPR007346">
    <property type="entry name" value="Endonuclease-I"/>
</dbReference>
<dbReference type="GO" id="GO:0004519">
    <property type="term" value="F:endonuclease activity"/>
    <property type="evidence" value="ECO:0007669"/>
    <property type="project" value="UniProtKB-KW"/>
</dbReference>
<dbReference type="Proteomes" id="UP000824176">
    <property type="component" value="Unassembled WGS sequence"/>
</dbReference>
<dbReference type="InterPro" id="IPR044925">
    <property type="entry name" value="His-Me_finger_sf"/>
</dbReference>
<dbReference type="SUPFAM" id="SSF54060">
    <property type="entry name" value="His-Me finger endonucleases"/>
    <property type="match status" value="1"/>
</dbReference>
<reference evidence="4" key="2">
    <citation type="submission" date="2021-04" db="EMBL/GenBank/DDBJ databases">
        <authorList>
            <person name="Gilroy R."/>
        </authorList>
    </citation>
    <scope>NUCLEOTIDE SEQUENCE</scope>
    <source>
        <strain evidence="4">ChiW4-1371</strain>
    </source>
</reference>
<reference evidence="4" key="1">
    <citation type="journal article" date="2021" name="PeerJ">
        <title>Extensive microbial diversity within the chicken gut microbiome revealed by metagenomics and culture.</title>
        <authorList>
            <person name="Gilroy R."/>
            <person name="Ravi A."/>
            <person name="Getino M."/>
            <person name="Pursley I."/>
            <person name="Horton D.L."/>
            <person name="Alikhan N.F."/>
            <person name="Baker D."/>
            <person name="Gharbi K."/>
            <person name="Hall N."/>
            <person name="Watson M."/>
            <person name="Adriaenssens E.M."/>
            <person name="Foster-Nyarko E."/>
            <person name="Jarju S."/>
            <person name="Secka A."/>
            <person name="Antonio M."/>
            <person name="Oren A."/>
            <person name="Chaudhuri R.R."/>
            <person name="La Ragione R."/>
            <person name="Hildebrand F."/>
            <person name="Pallen M.J."/>
        </authorList>
    </citation>
    <scope>NUCLEOTIDE SEQUENCE</scope>
    <source>
        <strain evidence="4">ChiW4-1371</strain>
    </source>
</reference>
<evidence type="ECO:0000256" key="1">
    <source>
        <dbReference type="ARBA" id="ARBA00006429"/>
    </source>
</evidence>
<evidence type="ECO:0000256" key="3">
    <source>
        <dbReference type="ARBA" id="ARBA00022801"/>
    </source>
</evidence>
<keyword evidence="2" id="KW-0540">Nuclease</keyword>
<gene>
    <name evidence="4" type="ORF">H9804_08560</name>
</gene>
<keyword evidence="3" id="KW-0378">Hydrolase</keyword>
<comment type="similarity">
    <text evidence="1">Belongs to the EndA/NucM nuclease family.</text>
</comment>
<evidence type="ECO:0000256" key="2">
    <source>
        <dbReference type="ARBA" id="ARBA00022722"/>
    </source>
</evidence>
<dbReference type="Pfam" id="PF04231">
    <property type="entry name" value="Endonuclease_1"/>
    <property type="match status" value="1"/>
</dbReference>
<dbReference type="EMBL" id="DXAQ01000128">
    <property type="protein sequence ID" value="HIZ89986.1"/>
    <property type="molecule type" value="Genomic_DNA"/>
</dbReference>
<dbReference type="PANTHER" id="PTHR33607:SF2">
    <property type="entry name" value="ENDONUCLEASE-1"/>
    <property type="match status" value="1"/>
</dbReference>
<accession>A0A9D2GVG9</accession>
<comment type="caution">
    <text evidence="4">The sequence shown here is derived from an EMBL/GenBank/DDBJ whole genome shotgun (WGS) entry which is preliminary data.</text>
</comment>
<evidence type="ECO:0000313" key="4">
    <source>
        <dbReference type="EMBL" id="HIZ89986.1"/>
    </source>
</evidence>
<organism evidence="4 5">
    <name type="scientific">Candidatus Mucispirillum faecigallinarum</name>
    <dbReference type="NCBI Taxonomy" id="2838699"/>
    <lineage>
        <taxon>Bacteria</taxon>
        <taxon>Pseudomonadati</taxon>
        <taxon>Deferribacterota</taxon>
        <taxon>Deferribacteres</taxon>
        <taxon>Deferribacterales</taxon>
        <taxon>Mucispirillaceae</taxon>
        <taxon>Mucispirillum</taxon>
    </lineage>
</organism>
<keyword evidence="4" id="KW-0255">Endonuclease</keyword>
<protein>
    <submittedName>
        <fullName evidence="4">Endonuclease</fullName>
    </submittedName>
</protein>
<dbReference type="GO" id="GO:0016787">
    <property type="term" value="F:hydrolase activity"/>
    <property type="evidence" value="ECO:0007669"/>
    <property type="project" value="UniProtKB-KW"/>
</dbReference>
<name>A0A9D2GVG9_9BACT</name>
<dbReference type="PANTHER" id="PTHR33607">
    <property type="entry name" value="ENDONUCLEASE-1"/>
    <property type="match status" value="1"/>
</dbReference>
<dbReference type="AlphaFoldDB" id="A0A9D2GVG9"/>
<sequence>MNIKKVISIIILIFYPVSLCLSYDNITVPHNNTSFSKSKKLMEQVYYDNMFSFYCNCQYSYQITDKSIKAVVDNKSCGYMPRKNQKRGKYIEWEHVVPAWAFGNTRKCWREEICTDKYGNKYKGRKCCTKIDKVFKAMEADMYNLYPAVGELNADRKNYKYGIIPGEERKYGACDFEVADKLVEPKEDIRGDIARTYFYMEKTYNVPISDKQHKLFEVWDKQDKIDEWEIIRAKRIEKIQGNRNTFVIKDDEE</sequence>
<proteinExistence type="inferred from homology"/>